<evidence type="ECO:0000256" key="3">
    <source>
        <dbReference type="PROSITE-ProRule" id="PRU00176"/>
    </source>
</evidence>
<keyword evidence="2" id="KW-0539">Nucleus</keyword>
<dbReference type="InterPro" id="IPR035979">
    <property type="entry name" value="RBD_domain_sf"/>
</dbReference>
<dbReference type="STRING" id="3708.A0A078HS96"/>
<dbReference type="Pfam" id="PF00076">
    <property type="entry name" value="RRM_1"/>
    <property type="match status" value="1"/>
</dbReference>
<proteinExistence type="predicted"/>
<keyword evidence="3" id="KW-0694">RNA-binding</keyword>
<dbReference type="GO" id="GO:0030619">
    <property type="term" value="F:U1 snRNA binding"/>
    <property type="evidence" value="ECO:0000318"/>
    <property type="project" value="GO_Central"/>
</dbReference>
<dbReference type="GO" id="GO:0003729">
    <property type="term" value="F:mRNA binding"/>
    <property type="evidence" value="ECO:0000318"/>
    <property type="project" value="GO_Central"/>
</dbReference>
<dbReference type="PANTHER" id="PTHR13952">
    <property type="entry name" value="U1 SMALL NUCLEAR RIBONUCLEOPROTEIN 70 KD"/>
    <property type="match status" value="1"/>
</dbReference>
<gene>
    <name evidence="5" type="primary">BnaC06g05300D</name>
    <name evidence="5" type="ORF">GSBRNA2T00069103001</name>
</gene>
<dbReference type="InterPro" id="IPR051183">
    <property type="entry name" value="U1_U11-U12_snRNP_70-35kDa"/>
</dbReference>
<protein>
    <submittedName>
        <fullName evidence="5">BnaC06g05300D protein</fullName>
    </submittedName>
</protein>
<dbReference type="AlphaFoldDB" id="A0A078HS96"/>
<keyword evidence="6" id="KW-1185">Reference proteome</keyword>
<dbReference type="SUPFAM" id="SSF54928">
    <property type="entry name" value="RNA-binding domain, RBD"/>
    <property type="match status" value="1"/>
</dbReference>
<dbReference type="Gene3D" id="3.30.70.330">
    <property type="match status" value="1"/>
</dbReference>
<dbReference type="EMBL" id="LK032464">
    <property type="protein sequence ID" value="CDY40159.1"/>
    <property type="molecule type" value="Genomic_DNA"/>
</dbReference>
<dbReference type="PROSITE" id="PS50102">
    <property type="entry name" value="RRM"/>
    <property type="match status" value="1"/>
</dbReference>
<dbReference type="GO" id="GO:0005685">
    <property type="term" value="C:U1 snRNP"/>
    <property type="evidence" value="ECO:0000318"/>
    <property type="project" value="GO_Central"/>
</dbReference>
<evidence type="ECO:0000313" key="6">
    <source>
        <dbReference type="Proteomes" id="UP000028999"/>
    </source>
</evidence>
<dbReference type="Proteomes" id="UP000028999">
    <property type="component" value="Unassembled WGS sequence"/>
</dbReference>
<sequence length="163" mass="18817">MNPARRRTFIASSDSRTANRRYVDTHIPLFSYAPIRHLAEGPNGRESPMPHCFYTLIDDTFFFFYSRYEDYLRQESLLIGADETPDFAEENAVRRKTLFVANLSHDNNELLISNISKIFKDVVEVVRLRLIVDHCGEHVSCGFVEFASANEAQKAMMKNSVYL</sequence>
<organism evidence="5 6">
    <name type="scientific">Brassica napus</name>
    <name type="common">Rape</name>
    <dbReference type="NCBI Taxonomy" id="3708"/>
    <lineage>
        <taxon>Eukaryota</taxon>
        <taxon>Viridiplantae</taxon>
        <taxon>Streptophyta</taxon>
        <taxon>Embryophyta</taxon>
        <taxon>Tracheophyta</taxon>
        <taxon>Spermatophyta</taxon>
        <taxon>Magnoliopsida</taxon>
        <taxon>eudicotyledons</taxon>
        <taxon>Gunneridae</taxon>
        <taxon>Pentapetalae</taxon>
        <taxon>rosids</taxon>
        <taxon>malvids</taxon>
        <taxon>Brassicales</taxon>
        <taxon>Brassicaceae</taxon>
        <taxon>Brassiceae</taxon>
        <taxon>Brassica</taxon>
    </lineage>
</organism>
<dbReference type="CDD" id="cd00590">
    <property type="entry name" value="RRM_SF"/>
    <property type="match status" value="1"/>
</dbReference>
<evidence type="ECO:0000256" key="1">
    <source>
        <dbReference type="ARBA" id="ARBA00004123"/>
    </source>
</evidence>
<evidence type="ECO:0000259" key="4">
    <source>
        <dbReference type="PROSITE" id="PS50102"/>
    </source>
</evidence>
<evidence type="ECO:0000256" key="2">
    <source>
        <dbReference type="ARBA" id="ARBA00023242"/>
    </source>
</evidence>
<dbReference type="InterPro" id="IPR000504">
    <property type="entry name" value="RRM_dom"/>
</dbReference>
<dbReference type="InterPro" id="IPR012677">
    <property type="entry name" value="Nucleotide-bd_a/b_plait_sf"/>
</dbReference>
<dbReference type="PaxDb" id="3708-A0A078HS96"/>
<feature type="domain" description="RRM" evidence="4">
    <location>
        <begin position="96"/>
        <end position="163"/>
    </location>
</feature>
<dbReference type="GO" id="GO:0071004">
    <property type="term" value="C:U2-type prespliceosome"/>
    <property type="evidence" value="ECO:0000318"/>
    <property type="project" value="GO_Central"/>
</dbReference>
<evidence type="ECO:0000313" key="5">
    <source>
        <dbReference type="EMBL" id="CDY40159.1"/>
    </source>
</evidence>
<name>A0A078HS96_BRANA</name>
<dbReference type="GO" id="GO:0000398">
    <property type="term" value="P:mRNA splicing, via spliceosome"/>
    <property type="evidence" value="ECO:0000318"/>
    <property type="project" value="GO_Central"/>
</dbReference>
<dbReference type="Gramene" id="CDY40159">
    <property type="protein sequence ID" value="CDY40159"/>
    <property type="gene ID" value="GSBRNA2T00069103001"/>
</dbReference>
<accession>A0A078HS96</accession>
<reference evidence="5 6" key="1">
    <citation type="journal article" date="2014" name="Science">
        <title>Plant genetics. Early allopolyploid evolution in the post-Neolithic Brassica napus oilseed genome.</title>
        <authorList>
            <person name="Chalhoub B."/>
            <person name="Denoeud F."/>
            <person name="Liu S."/>
            <person name="Parkin I.A."/>
            <person name="Tang H."/>
            <person name="Wang X."/>
            <person name="Chiquet J."/>
            <person name="Belcram H."/>
            <person name="Tong C."/>
            <person name="Samans B."/>
            <person name="Correa M."/>
            <person name="Da Silva C."/>
            <person name="Just J."/>
            <person name="Falentin C."/>
            <person name="Koh C.S."/>
            <person name="Le Clainche I."/>
            <person name="Bernard M."/>
            <person name="Bento P."/>
            <person name="Noel B."/>
            <person name="Labadie K."/>
            <person name="Alberti A."/>
            <person name="Charles M."/>
            <person name="Arnaud D."/>
            <person name="Guo H."/>
            <person name="Daviaud C."/>
            <person name="Alamery S."/>
            <person name="Jabbari K."/>
            <person name="Zhao M."/>
            <person name="Edger P.P."/>
            <person name="Chelaifa H."/>
            <person name="Tack D."/>
            <person name="Lassalle G."/>
            <person name="Mestiri I."/>
            <person name="Schnel N."/>
            <person name="Le Paslier M.C."/>
            <person name="Fan G."/>
            <person name="Renault V."/>
            <person name="Bayer P.E."/>
            <person name="Golicz A.A."/>
            <person name="Manoli S."/>
            <person name="Lee T.H."/>
            <person name="Thi V.H."/>
            <person name="Chalabi S."/>
            <person name="Hu Q."/>
            <person name="Fan C."/>
            <person name="Tollenaere R."/>
            <person name="Lu Y."/>
            <person name="Battail C."/>
            <person name="Shen J."/>
            <person name="Sidebottom C.H."/>
            <person name="Wang X."/>
            <person name="Canaguier A."/>
            <person name="Chauveau A."/>
            <person name="Berard A."/>
            <person name="Deniot G."/>
            <person name="Guan M."/>
            <person name="Liu Z."/>
            <person name="Sun F."/>
            <person name="Lim Y.P."/>
            <person name="Lyons E."/>
            <person name="Town C.D."/>
            <person name="Bancroft I."/>
            <person name="Wang X."/>
            <person name="Meng J."/>
            <person name="Ma J."/>
            <person name="Pires J.C."/>
            <person name="King G.J."/>
            <person name="Brunel D."/>
            <person name="Delourme R."/>
            <person name="Renard M."/>
            <person name="Aury J.M."/>
            <person name="Adams K.L."/>
            <person name="Batley J."/>
            <person name="Snowdon R.J."/>
            <person name="Tost J."/>
            <person name="Edwards D."/>
            <person name="Zhou Y."/>
            <person name="Hua W."/>
            <person name="Sharpe A.G."/>
            <person name="Paterson A.H."/>
            <person name="Guan C."/>
            <person name="Wincker P."/>
        </authorList>
    </citation>
    <scope>NUCLEOTIDE SEQUENCE [LARGE SCALE GENOMIC DNA]</scope>
    <source>
        <strain evidence="6">cv. Darmor-bzh</strain>
    </source>
</reference>
<comment type="subcellular location">
    <subcellularLocation>
        <location evidence="1">Nucleus</location>
    </subcellularLocation>
</comment>
<dbReference type="PANTHER" id="PTHR13952:SF29">
    <property type="entry name" value="RRM DOMAIN-CONTAINING PROTEIN"/>
    <property type="match status" value="1"/>
</dbReference>